<dbReference type="PANTHER" id="PTHR47706">
    <property type="entry name" value="NMRA-LIKE FAMILY PROTEIN"/>
    <property type="match status" value="1"/>
</dbReference>
<dbReference type="Pfam" id="PF05368">
    <property type="entry name" value="NmrA"/>
    <property type="match status" value="1"/>
</dbReference>
<accession>A0A3D8T264</accession>
<dbReference type="SUPFAM" id="SSF51735">
    <property type="entry name" value="NAD(P)-binding Rossmann-fold domains"/>
    <property type="match status" value="1"/>
</dbReference>
<gene>
    <name evidence="5" type="ORF">BP5796_02040</name>
</gene>
<evidence type="ECO:0000256" key="3">
    <source>
        <dbReference type="SAM" id="MobiDB-lite"/>
    </source>
</evidence>
<name>A0A3D8T264_9HELO</name>
<keyword evidence="1" id="KW-0521">NADP</keyword>
<proteinExistence type="predicted"/>
<dbReference type="InterPro" id="IPR036291">
    <property type="entry name" value="NAD(P)-bd_dom_sf"/>
</dbReference>
<organism evidence="5 6">
    <name type="scientific">Coleophoma crateriformis</name>
    <dbReference type="NCBI Taxonomy" id="565419"/>
    <lineage>
        <taxon>Eukaryota</taxon>
        <taxon>Fungi</taxon>
        <taxon>Dikarya</taxon>
        <taxon>Ascomycota</taxon>
        <taxon>Pezizomycotina</taxon>
        <taxon>Leotiomycetes</taxon>
        <taxon>Helotiales</taxon>
        <taxon>Dermateaceae</taxon>
        <taxon>Coleophoma</taxon>
    </lineage>
</organism>
<feature type="domain" description="NmrA-like" evidence="4">
    <location>
        <begin position="4"/>
        <end position="111"/>
    </location>
</feature>
<evidence type="ECO:0000256" key="2">
    <source>
        <dbReference type="ARBA" id="ARBA00023002"/>
    </source>
</evidence>
<dbReference type="EMBL" id="PDLN01000002">
    <property type="protein sequence ID" value="RDW92646.1"/>
    <property type="molecule type" value="Genomic_DNA"/>
</dbReference>
<keyword evidence="2" id="KW-0560">Oxidoreductase</keyword>
<evidence type="ECO:0000313" key="6">
    <source>
        <dbReference type="Proteomes" id="UP000256328"/>
    </source>
</evidence>
<sequence>MAAKRVALAGATGNLGVSVLEALLGANLGVTVLSRIHGNSSKLAPHPNLTIVEVDFNSIPSLVAALQGAEVVISCLATLGIGNQNTLIDASVTVGARRFISAEFGMDSRNPRCAMLLVCMPKVDTQKYLQEKANSHPVSHIPALPTDYFWTGDCNTTTLADIAKAISGVITYHDQTANRILYIHLTTTTQNKLIQYAKDKDSRDWHTVSKDTEEIRQESLAELAKGTQGDINAAMNGFCICASWNPEYGCNFSSHLDNDLLRFKTMTEAELRTLWMKKLPSRAQKDSGHAPRVIGGGNNHRDRTHSPRASSSEILALESQQRSTDALNALSSNAESVEILLTRWGEQIFQCGFAAIFGRWAGRYGCPFVNDLASDISIAPMQLFEELDACMDKQLGCDPSHASVILERREERSGEIEQSLRRAMQSFAARWLPRAMQGTSGGPVHYEEIITERWRSSRRDMLKVINRTSYRSVLTLYLFGQTPVPSGISEEEELDGISGVSAWSDAATSSAASPNLTPSSLNLEMRAYWAAVAWDTSSSVTLNIRSSLTSGLKGACLEPAWRLVKGFLVGSFHARSEEWRKKGYEVSDETASQIISAAAICRLYTWKTIASVKEALAEGVEESDALFAWNALLDALEVYKVTIHPLLRIFQRPKIGLESEYTIAAPLEECSDPTDANSAAYTTGKPITVSLVAIDPYPHHVVASVRLMAKAINRKYQAGNIKPEAYSYLSSTLGKALEQLPRRSKTVQSACEDWPEPVLFDAAAAGDV</sequence>
<dbReference type="InterPro" id="IPR008030">
    <property type="entry name" value="NmrA-like"/>
</dbReference>
<dbReference type="OrthoDB" id="5958943at2759"/>
<feature type="region of interest" description="Disordered" evidence="3">
    <location>
        <begin position="284"/>
        <end position="312"/>
    </location>
</feature>
<dbReference type="PANTHER" id="PTHR47706:SF1">
    <property type="entry name" value="CIPA-LIKE, PUTATIVE (AFU_ORTHOLOGUE AFUA_1G12460)-RELATED"/>
    <property type="match status" value="1"/>
</dbReference>
<protein>
    <recommendedName>
        <fullName evidence="4">NmrA-like domain-containing protein</fullName>
    </recommendedName>
</protein>
<dbReference type="InterPro" id="IPR051609">
    <property type="entry name" value="NmrA/Isoflavone_reductase-like"/>
</dbReference>
<keyword evidence="6" id="KW-1185">Reference proteome</keyword>
<comment type="caution">
    <text evidence="5">The sequence shown here is derived from an EMBL/GenBank/DDBJ whole genome shotgun (WGS) entry which is preliminary data.</text>
</comment>
<dbReference type="Gene3D" id="3.40.50.720">
    <property type="entry name" value="NAD(P)-binding Rossmann-like Domain"/>
    <property type="match status" value="1"/>
</dbReference>
<evidence type="ECO:0000259" key="4">
    <source>
        <dbReference type="Pfam" id="PF05368"/>
    </source>
</evidence>
<reference evidence="5 6" key="1">
    <citation type="journal article" date="2018" name="IMA Fungus">
        <title>IMA Genome-F 9: Draft genome sequence of Annulohypoxylon stygium, Aspergillus mulundensis, Berkeleyomyces basicola (syn. Thielaviopsis basicola), Ceratocystis smalleyi, two Cercospora beticola strains, Coleophoma cylindrospora, Fusarium fracticaudum, Phialophora cf. hyalina, and Morchella septimelata.</title>
        <authorList>
            <person name="Wingfield B.D."/>
            <person name="Bills G.F."/>
            <person name="Dong Y."/>
            <person name="Huang W."/>
            <person name="Nel W.J."/>
            <person name="Swalarsk-Parry B.S."/>
            <person name="Vaghefi N."/>
            <person name="Wilken P.M."/>
            <person name="An Z."/>
            <person name="de Beer Z.W."/>
            <person name="De Vos L."/>
            <person name="Chen L."/>
            <person name="Duong T.A."/>
            <person name="Gao Y."/>
            <person name="Hammerbacher A."/>
            <person name="Kikkert J.R."/>
            <person name="Li Y."/>
            <person name="Li H."/>
            <person name="Li K."/>
            <person name="Li Q."/>
            <person name="Liu X."/>
            <person name="Ma X."/>
            <person name="Naidoo K."/>
            <person name="Pethybridge S.J."/>
            <person name="Sun J."/>
            <person name="Steenkamp E.T."/>
            <person name="van der Nest M.A."/>
            <person name="van Wyk S."/>
            <person name="Wingfield M.J."/>
            <person name="Xiong C."/>
            <person name="Yue Q."/>
            <person name="Zhang X."/>
        </authorList>
    </citation>
    <scope>NUCLEOTIDE SEQUENCE [LARGE SCALE GENOMIC DNA]</scope>
    <source>
        <strain evidence="5 6">BP5796</strain>
    </source>
</reference>
<dbReference type="Proteomes" id="UP000256328">
    <property type="component" value="Unassembled WGS sequence"/>
</dbReference>
<dbReference type="GO" id="GO:0016491">
    <property type="term" value="F:oxidoreductase activity"/>
    <property type="evidence" value="ECO:0007669"/>
    <property type="project" value="UniProtKB-KW"/>
</dbReference>
<dbReference type="AlphaFoldDB" id="A0A3D8T264"/>
<evidence type="ECO:0000313" key="5">
    <source>
        <dbReference type="EMBL" id="RDW92646.1"/>
    </source>
</evidence>
<evidence type="ECO:0000256" key="1">
    <source>
        <dbReference type="ARBA" id="ARBA00022857"/>
    </source>
</evidence>